<organism evidence="3 4">
    <name type="scientific">Zingiber officinale</name>
    <name type="common">Ginger</name>
    <name type="synonym">Amomum zingiber</name>
    <dbReference type="NCBI Taxonomy" id="94328"/>
    <lineage>
        <taxon>Eukaryota</taxon>
        <taxon>Viridiplantae</taxon>
        <taxon>Streptophyta</taxon>
        <taxon>Embryophyta</taxon>
        <taxon>Tracheophyta</taxon>
        <taxon>Spermatophyta</taxon>
        <taxon>Magnoliopsida</taxon>
        <taxon>Liliopsida</taxon>
        <taxon>Zingiberales</taxon>
        <taxon>Zingiberaceae</taxon>
        <taxon>Zingiber</taxon>
    </lineage>
</organism>
<name>A0A8J5F562_ZINOF</name>
<dbReference type="Proteomes" id="UP000734854">
    <property type="component" value="Unassembled WGS sequence"/>
</dbReference>
<keyword evidence="1" id="KW-0175">Coiled coil</keyword>
<dbReference type="AlphaFoldDB" id="A0A8J5F562"/>
<reference evidence="3 4" key="1">
    <citation type="submission" date="2020-08" db="EMBL/GenBank/DDBJ databases">
        <title>Plant Genome Project.</title>
        <authorList>
            <person name="Zhang R.-G."/>
        </authorList>
    </citation>
    <scope>NUCLEOTIDE SEQUENCE [LARGE SCALE GENOMIC DNA]</scope>
    <source>
        <tissue evidence="3">Rhizome</tissue>
    </source>
</reference>
<feature type="domain" description="CUE" evidence="2">
    <location>
        <begin position="54"/>
        <end position="87"/>
    </location>
</feature>
<comment type="caution">
    <text evidence="3">The sequence shown here is derived from an EMBL/GenBank/DDBJ whole genome shotgun (WGS) entry which is preliminary data.</text>
</comment>
<dbReference type="OrthoDB" id="440455at2759"/>
<sequence>MSVVVDCRKRNASVLIDDAFYESLPSLSKRIRLSDSAALLASPHPPPQSPLDLLRARFPDLDVELVQRVFETTGSNLDVAIKNLIELVSTSHGSQGKGLDSILVNDSGPIAPDVPVPSEGMLNTTINLPVDGPGWVELLLKELTSASDMNDAKTRASKILEMFEKFVAAHAIHEPLDSLCKENKNWKEQVEVLLHENNILKRAVAIQHERQKTFDTQDTEVQQLKQMLSQYKEQIKILEMNNYALGMHLKLAQESSSIPGHPHPDVF</sequence>
<dbReference type="InterPro" id="IPR003892">
    <property type="entry name" value="CUE"/>
</dbReference>
<dbReference type="GO" id="GO:0043130">
    <property type="term" value="F:ubiquitin binding"/>
    <property type="evidence" value="ECO:0007669"/>
    <property type="project" value="InterPro"/>
</dbReference>
<dbReference type="PANTHER" id="PTHR31245:SF20">
    <property type="entry name" value="F18B13.13 PROTEIN"/>
    <property type="match status" value="1"/>
</dbReference>
<dbReference type="Pfam" id="PF02845">
    <property type="entry name" value="CUE"/>
    <property type="match status" value="1"/>
</dbReference>
<gene>
    <name evidence="3" type="ORF">ZIOFF_059652</name>
</gene>
<accession>A0A8J5F562</accession>
<keyword evidence="4" id="KW-1185">Reference proteome</keyword>
<evidence type="ECO:0000256" key="1">
    <source>
        <dbReference type="SAM" id="Coils"/>
    </source>
</evidence>
<dbReference type="CDD" id="cd14279">
    <property type="entry name" value="CUE"/>
    <property type="match status" value="1"/>
</dbReference>
<dbReference type="PANTHER" id="PTHR31245">
    <property type="entry name" value="UBIQUITIN SYSTEM COMPONENT CUE PROTEIN"/>
    <property type="match status" value="1"/>
</dbReference>
<dbReference type="EMBL" id="JACMSC010000016">
    <property type="protein sequence ID" value="KAG6483012.1"/>
    <property type="molecule type" value="Genomic_DNA"/>
</dbReference>
<evidence type="ECO:0000313" key="3">
    <source>
        <dbReference type="EMBL" id="KAG6483012.1"/>
    </source>
</evidence>
<proteinExistence type="predicted"/>
<protein>
    <recommendedName>
        <fullName evidence="2">CUE domain-containing protein</fullName>
    </recommendedName>
</protein>
<evidence type="ECO:0000259" key="2">
    <source>
        <dbReference type="Pfam" id="PF02845"/>
    </source>
</evidence>
<feature type="coiled-coil region" evidence="1">
    <location>
        <begin position="176"/>
        <end position="241"/>
    </location>
</feature>
<evidence type="ECO:0000313" key="4">
    <source>
        <dbReference type="Proteomes" id="UP000734854"/>
    </source>
</evidence>